<dbReference type="InParanoid" id="A0A061GD80"/>
<dbReference type="OMA" id="ESHVETG"/>
<feature type="compositionally biased region" description="Basic and acidic residues" evidence="1">
    <location>
        <begin position="99"/>
        <end position="121"/>
    </location>
</feature>
<organism evidence="5 6">
    <name type="scientific">Theobroma cacao</name>
    <name type="common">Cacao</name>
    <name type="synonym">Cocoa</name>
    <dbReference type="NCBI Taxonomy" id="3641"/>
    <lineage>
        <taxon>Eukaryota</taxon>
        <taxon>Viridiplantae</taxon>
        <taxon>Streptophyta</taxon>
        <taxon>Embryophyta</taxon>
        <taxon>Tracheophyta</taxon>
        <taxon>Spermatophyta</taxon>
        <taxon>Magnoliopsida</taxon>
        <taxon>eudicotyledons</taxon>
        <taxon>Gunneridae</taxon>
        <taxon>Pentapetalae</taxon>
        <taxon>rosids</taxon>
        <taxon>malvids</taxon>
        <taxon>Malvales</taxon>
        <taxon>Malvaceae</taxon>
        <taxon>Byttnerioideae</taxon>
        <taxon>Theobroma</taxon>
    </lineage>
</organism>
<keyword evidence="2" id="KW-0812">Transmembrane</keyword>
<dbReference type="Pfam" id="PF24053">
    <property type="entry name" value="DUF7356"/>
    <property type="match status" value="1"/>
</dbReference>
<name>A0A061GD80_THECC</name>
<sequence length="443" mass="48061">METNYVLLMGLFLLLVAVDCSSSDPKGNVNEENGLDQNVDDIVDPVNGKNVLKSASDSIEANKVNVKANERDQIDKSGIESGTSKSNLNQQSGSNEGENLQKDGQESSAEAKAKTDGKNEGDNMPEGQGESNVEAKGKMDGENEGDNVHNKSQEESNVEAKGKMDGETEGDNVHKDHEKSNAEAKGKADGGKKENLGDSVDPKELTVKKDNAQDSVPPPPPTRTDGFRGEECDPSNMCMDKNERFAACLRVPGNESPDLSLLIQNKGKGPLTIKISAPAFVQLEETDVELQEKQDKKVKVSIKDSGTGNLIVLKDGRGECSLDFKDLIVHNSAESYVNFLSQTPTTTLIFVAAILILASGWMCMSFKRRQLARSGLKYQRLDMELPVSAGAKTEPDVNDGWDNSWGNNWEDEEAPMTPLMPVTPSLSSKGLASRRLSKEGWKD</sequence>
<dbReference type="PANTHER" id="PTHR34200">
    <property type="entry name" value="DENTIN SIALOPHOSPHOPROTEIN-LIKE ISOFORM X1"/>
    <property type="match status" value="1"/>
</dbReference>
<keyword evidence="6" id="KW-1185">Reference proteome</keyword>
<feature type="compositionally biased region" description="Basic and acidic residues" evidence="1">
    <location>
        <begin position="68"/>
        <end position="78"/>
    </location>
</feature>
<feature type="compositionally biased region" description="Basic and acidic residues" evidence="1">
    <location>
        <begin position="133"/>
        <end position="212"/>
    </location>
</feature>
<proteinExistence type="predicted"/>
<dbReference type="Proteomes" id="UP000026915">
    <property type="component" value="Chromosome 3"/>
</dbReference>
<dbReference type="eggNOG" id="ENOG502RIWN">
    <property type="taxonomic scope" value="Eukaryota"/>
</dbReference>
<feature type="domain" description="DUF7356" evidence="4">
    <location>
        <begin position="225"/>
        <end position="327"/>
    </location>
</feature>
<dbReference type="FunCoup" id="A0A061GD80">
    <property type="interactions" value="1662"/>
</dbReference>
<dbReference type="InterPro" id="IPR055780">
    <property type="entry name" value="DUF7356"/>
</dbReference>
<gene>
    <name evidence="5" type="ORF">TCM_016454</name>
</gene>
<reference evidence="5 6" key="1">
    <citation type="journal article" date="2013" name="Genome Biol.">
        <title>The genome sequence of the most widely cultivated cacao type and its use to identify candidate genes regulating pod color.</title>
        <authorList>
            <person name="Motamayor J.C."/>
            <person name="Mockaitis K."/>
            <person name="Schmutz J."/>
            <person name="Haiminen N."/>
            <person name="Iii D.L."/>
            <person name="Cornejo O."/>
            <person name="Findley S.D."/>
            <person name="Zheng P."/>
            <person name="Utro F."/>
            <person name="Royaert S."/>
            <person name="Saski C."/>
            <person name="Jenkins J."/>
            <person name="Podicheti R."/>
            <person name="Zhao M."/>
            <person name="Scheffler B.E."/>
            <person name="Stack J.C."/>
            <person name="Feltus F.A."/>
            <person name="Mustiga G.M."/>
            <person name="Amores F."/>
            <person name="Phillips W."/>
            <person name="Marelli J.P."/>
            <person name="May G.D."/>
            <person name="Shapiro H."/>
            <person name="Ma J."/>
            <person name="Bustamante C.D."/>
            <person name="Schnell R.J."/>
            <person name="Main D."/>
            <person name="Gilbert D."/>
            <person name="Parida L."/>
            <person name="Kuhn D.N."/>
        </authorList>
    </citation>
    <scope>NUCLEOTIDE SEQUENCE [LARGE SCALE GENOMIC DNA]</scope>
    <source>
        <strain evidence="6">cv. Matina 1-6</strain>
    </source>
</reference>
<protein>
    <submittedName>
        <fullName evidence="5">Uncharacterized protein isoform 1</fullName>
    </submittedName>
</protein>
<feature type="region of interest" description="Disordered" evidence="1">
    <location>
        <begin position="63"/>
        <end position="231"/>
    </location>
</feature>
<feature type="region of interest" description="Disordered" evidence="1">
    <location>
        <begin position="389"/>
        <end position="443"/>
    </location>
</feature>
<feature type="compositionally biased region" description="Low complexity" evidence="1">
    <location>
        <begin position="398"/>
        <end position="408"/>
    </location>
</feature>
<dbReference type="STRING" id="3641.A0A061GD80"/>
<keyword evidence="2" id="KW-1133">Transmembrane helix</keyword>
<keyword evidence="2" id="KW-0472">Membrane</keyword>
<feature type="transmembrane region" description="Helical" evidence="2">
    <location>
        <begin position="348"/>
        <end position="366"/>
    </location>
</feature>
<evidence type="ECO:0000259" key="4">
    <source>
        <dbReference type="Pfam" id="PF24053"/>
    </source>
</evidence>
<evidence type="ECO:0000256" key="1">
    <source>
        <dbReference type="SAM" id="MobiDB-lite"/>
    </source>
</evidence>
<accession>A0A061GD80</accession>
<evidence type="ECO:0000313" key="6">
    <source>
        <dbReference type="Proteomes" id="UP000026915"/>
    </source>
</evidence>
<dbReference type="PANTHER" id="PTHR34200:SF8">
    <property type="entry name" value="TRANSMEMBRANE PROTEIN"/>
    <property type="match status" value="1"/>
</dbReference>
<evidence type="ECO:0000256" key="3">
    <source>
        <dbReference type="SAM" id="SignalP"/>
    </source>
</evidence>
<feature type="compositionally biased region" description="Polar residues" evidence="1">
    <location>
        <begin position="80"/>
        <end position="98"/>
    </location>
</feature>
<feature type="signal peptide" evidence="3">
    <location>
        <begin position="1"/>
        <end position="23"/>
    </location>
</feature>
<keyword evidence="3" id="KW-0732">Signal</keyword>
<dbReference type="HOGENOM" id="CLU_050315_0_0_1"/>
<dbReference type="Gramene" id="EOY25004">
    <property type="protein sequence ID" value="EOY25004"/>
    <property type="gene ID" value="TCM_016454"/>
</dbReference>
<dbReference type="EMBL" id="CM001881">
    <property type="protein sequence ID" value="EOY25004.1"/>
    <property type="molecule type" value="Genomic_DNA"/>
</dbReference>
<evidence type="ECO:0000256" key="2">
    <source>
        <dbReference type="SAM" id="Phobius"/>
    </source>
</evidence>
<feature type="chain" id="PRO_5001598776" evidence="3">
    <location>
        <begin position="24"/>
        <end position="443"/>
    </location>
</feature>
<evidence type="ECO:0000313" key="5">
    <source>
        <dbReference type="EMBL" id="EOY25004.1"/>
    </source>
</evidence>
<dbReference type="AlphaFoldDB" id="A0A061GD80"/>